<reference evidence="4 5" key="1">
    <citation type="submission" date="2019-12" db="EMBL/GenBank/DDBJ databases">
        <title>Litoreibacter badius sp. nov., a novel bacteriochlorophyll a-containing bacterium in the genus Litoreibacter.</title>
        <authorList>
            <person name="Kanamuro M."/>
            <person name="Takabe Y."/>
            <person name="Mori K."/>
            <person name="Takaichi S."/>
            <person name="Hanada S."/>
        </authorList>
    </citation>
    <scope>NUCLEOTIDE SEQUENCE [LARGE SCALE GENOMIC DNA]</scope>
    <source>
        <strain evidence="4 5">K6</strain>
    </source>
</reference>
<feature type="domain" description="Carrier" evidence="3">
    <location>
        <begin position="1"/>
        <end position="83"/>
    </location>
</feature>
<accession>A0A6N6JKD9</accession>
<organism evidence="4 5">
    <name type="scientific">Litoreibacter roseus</name>
    <dbReference type="NCBI Taxonomy" id="2601869"/>
    <lineage>
        <taxon>Bacteria</taxon>
        <taxon>Pseudomonadati</taxon>
        <taxon>Pseudomonadota</taxon>
        <taxon>Alphaproteobacteria</taxon>
        <taxon>Rhodobacterales</taxon>
        <taxon>Roseobacteraceae</taxon>
        <taxon>Litoreibacter</taxon>
    </lineage>
</organism>
<name>A0A6N6JKD9_9RHOB</name>
<dbReference type="SUPFAM" id="SSF47336">
    <property type="entry name" value="ACP-like"/>
    <property type="match status" value="1"/>
</dbReference>
<comment type="caution">
    <text evidence="4">The sequence shown here is derived from an EMBL/GenBank/DDBJ whole genome shotgun (WGS) entry which is preliminary data.</text>
</comment>
<keyword evidence="2" id="KW-0597">Phosphoprotein</keyword>
<dbReference type="Pfam" id="PF00550">
    <property type="entry name" value="PP-binding"/>
    <property type="match status" value="1"/>
</dbReference>
<keyword evidence="5" id="KW-1185">Reference proteome</keyword>
<gene>
    <name evidence="4" type="primary">acpP1</name>
    <name evidence="4" type="ORF">KIN_38550</name>
</gene>
<dbReference type="Gene3D" id="1.10.1200.10">
    <property type="entry name" value="ACP-like"/>
    <property type="match status" value="1"/>
</dbReference>
<dbReference type="InterPro" id="IPR009081">
    <property type="entry name" value="PP-bd_ACP"/>
</dbReference>
<dbReference type="EMBL" id="BLJE01000006">
    <property type="protein sequence ID" value="GFE66781.1"/>
    <property type="molecule type" value="Genomic_DNA"/>
</dbReference>
<evidence type="ECO:0000256" key="1">
    <source>
        <dbReference type="ARBA" id="ARBA00022450"/>
    </source>
</evidence>
<evidence type="ECO:0000259" key="3">
    <source>
        <dbReference type="PROSITE" id="PS50075"/>
    </source>
</evidence>
<sequence>MTKSTKEQVVDIIAEQAVLEPSDVSMDQTLEDLGIDSLGLVESIFAIEEAFDIQVPFNANEPEDSTFDISSVATIVDAVEKLVAEQKG</sequence>
<dbReference type="RefSeq" id="WP_159810140.1">
    <property type="nucleotide sequence ID" value="NZ_BLJE01000006.1"/>
</dbReference>
<evidence type="ECO:0000256" key="2">
    <source>
        <dbReference type="ARBA" id="ARBA00022553"/>
    </source>
</evidence>
<dbReference type="Proteomes" id="UP000436822">
    <property type="component" value="Unassembled WGS sequence"/>
</dbReference>
<dbReference type="AlphaFoldDB" id="A0A6N6JKD9"/>
<evidence type="ECO:0000313" key="4">
    <source>
        <dbReference type="EMBL" id="GFE66781.1"/>
    </source>
</evidence>
<dbReference type="InterPro" id="IPR036736">
    <property type="entry name" value="ACP-like_sf"/>
</dbReference>
<dbReference type="PROSITE" id="PS50075">
    <property type="entry name" value="CARRIER"/>
    <property type="match status" value="1"/>
</dbReference>
<evidence type="ECO:0000313" key="5">
    <source>
        <dbReference type="Proteomes" id="UP000436822"/>
    </source>
</evidence>
<protein>
    <submittedName>
        <fullName evidence="4">Phosphopantetheine-binding protein</fullName>
    </submittedName>
</protein>
<dbReference type="PROSITE" id="PS00012">
    <property type="entry name" value="PHOSPHOPANTETHEINE"/>
    <property type="match status" value="1"/>
</dbReference>
<keyword evidence="1" id="KW-0596">Phosphopantetheine</keyword>
<dbReference type="InterPro" id="IPR006162">
    <property type="entry name" value="Ppantetheine_attach_site"/>
</dbReference>
<dbReference type="OrthoDB" id="9806381at2"/>
<proteinExistence type="predicted"/>